<sequence>MQDTPSVALPFSALDGIRNDLLIFDKSTPSSASKRMDSAVGSAPLRSPTSAYPSIQLQSISGRSISGPAAQAASLVPHKQSDLSAVVTFPITCQTFFQRHVFLRYFPVQLATGTNSEAQDSSDKPKEGIQALSILEWIKLQLDQKLSALDPGPAPHRPGQQHFSQVSAWLETTQWTSYLQGHDLRQATALIELHLSTAATRQAALDEQESRSTDQLRLLLDSFDRVIEQARNSLLEDRINVFD</sequence>
<evidence type="ECO:0000313" key="1">
    <source>
        <dbReference type="EMBL" id="KAF4620106.1"/>
    </source>
</evidence>
<dbReference type="OrthoDB" id="3562904at2759"/>
<reference evidence="1 2" key="1">
    <citation type="submission" date="2020-03" db="EMBL/GenBank/DDBJ databases">
        <title>Draft Genome Sequence of Cudoniella acicularis.</title>
        <authorList>
            <person name="Buettner E."/>
            <person name="Kellner H."/>
        </authorList>
    </citation>
    <scope>NUCLEOTIDE SEQUENCE [LARGE SCALE GENOMIC DNA]</scope>
    <source>
        <strain evidence="1 2">DSM 108380</strain>
    </source>
</reference>
<name>A0A8H4R0P3_9HELO</name>
<dbReference type="Proteomes" id="UP000566819">
    <property type="component" value="Unassembled WGS sequence"/>
</dbReference>
<evidence type="ECO:0000313" key="2">
    <source>
        <dbReference type="Proteomes" id="UP000566819"/>
    </source>
</evidence>
<dbReference type="AlphaFoldDB" id="A0A8H4R0P3"/>
<comment type="caution">
    <text evidence="1">The sequence shown here is derived from an EMBL/GenBank/DDBJ whole genome shotgun (WGS) entry which is preliminary data.</text>
</comment>
<protein>
    <submittedName>
        <fullName evidence="1">Uncharacterized protein</fullName>
    </submittedName>
</protein>
<proteinExistence type="predicted"/>
<gene>
    <name evidence="1" type="ORF">G7Y89_g14715</name>
</gene>
<keyword evidence="2" id="KW-1185">Reference proteome</keyword>
<organism evidence="1 2">
    <name type="scientific">Cudoniella acicularis</name>
    <dbReference type="NCBI Taxonomy" id="354080"/>
    <lineage>
        <taxon>Eukaryota</taxon>
        <taxon>Fungi</taxon>
        <taxon>Dikarya</taxon>
        <taxon>Ascomycota</taxon>
        <taxon>Pezizomycotina</taxon>
        <taxon>Leotiomycetes</taxon>
        <taxon>Helotiales</taxon>
        <taxon>Tricladiaceae</taxon>
        <taxon>Cudoniella</taxon>
    </lineage>
</organism>
<accession>A0A8H4R0P3</accession>
<dbReference type="EMBL" id="JAAMPI010002022">
    <property type="protein sequence ID" value="KAF4620106.1"/>
    <property type="molecule type" value="Genomic_DNA"/>
</dbReference>